<gene>
    <name evidence="9" type="ORF">L486_06060</name>
</gene>
<dbReference type="GO" id="GO:0016874">
    <property type="term" value="F:ligase activity"/>
    <property type="evidence" value="ECO:0007669"/>
    <property type="project" value="UniProtKB-KW"/>
</dbReference>
<evidence type="ECO:0000256" key="4">
    <source>
        <dbReference type="ARBA" id="ARBA00022884"/>
    </source>
</evidence>
<reference evidence="10" key="2">
    <citation type="submission" date="2013-12" db="EMBL/GenBank/DDBJ databases">
        <title>Evolution of pathogenesis and genome organization in the Tremellales.</title>
        <authorList>
            <person name="Cuomo C."/>
            <person name="Litvintseva A."/>
            <person name="Heitman J."/>
            <person name="Chen Y."/>
            <person name="Sun S."/>
            <person name="Springer D."/>
            <person name="Dromer F."/>
            <person name="Young S."/>
            <person name="Zeng Q."/>
            <person name="Chapman S."/>
            <person name="Gujja S."/>
            <person name="Saif S."/>
            <person name="Birren B."/>
        </authorList>
    </citation>
    <scope>NUCLEOTIDE SEQUENCE [LARGE SCALE GENOMIC DNA]</scope>
    <source>
        <strain evidence="10">CBS 10435</strain>
    </source>
</reference>
<dbReference type="Gene3D" id="1.20.1050.130">
    <property type="match status" value="1"/>
</dbReference>
<dbReference type="PROSITE" id="PS50886">
    <property type="entry name" value="TRBD"/>
    <property type="match status" value="1"/>
</dbReference>
<keyword evidence="3 6" id="KW-0820">tRNA-binding</keyword>
<dbReference type="GO" id="GO:0006412">
    <property type="term" value="P:translation"/>
    <property type="evidence" value="ECO:0007669"/>
    <property type="project" value="UniProtKB-KW"/>
</dbReference>
<keyword evidence="10" id="KW-1185">Reference proteome</keyword>
<evidence type="ECO:0000256" key="1">
    <source>
        <dbReference type="ARBA" id="ARBA00004496"/>
    </source>
</evidence>
<evidence type="ECO:0000256" key="6">
    <source>
        <dbReference type="PROSITE-ProRule" id="PRU00209"/>
    </source>
</evidence>
<dbReference type="STRING" id="1331196.A0A1B9IKC6"/>
<dbReference type="Pfam" id="PF01588">
    <property type="entry name" value="tRNA_bind"/>
    <property type="match status" value="1"/>
</dbReference>
<evidence type="ECO:0000313" key="9">
    <source>
        <dbReference type="EMBL" id="OCF56119.1"/>
    </source>
</evidence>
<feature type="region of interest" description="Disordered" evidence="7">
    <location>
        <begin position="1"/>
        <end position="26"/>
    </location>
</feature>
<comment type="subcellular location">
    <subcellularLocation>
        <location evidence="1">Cytoplasm</location>
    </subcellularLocation>
</comment>
<keyword evidence="2" id="KW-0963">Cytoplasm</keyword>
<dbReference type="InterPro" id="IPR002547">
    <property type="entry name" value="tRNA-bd_dom"/>
</dbReference>
<keyword evidence="5" id="KW-0648">Protein biosynthesis</keyword>
<feature type="compositionally biased region" description="Basic and acidic residues" evidence="7">
    <location>
        <begin position="176"/>
        <end position="191"/>
    </location>
</feature>
<dbReference type="InterPro" id="IPR051270">
    <property type="entry name" value="Tyrosine-tRNA_ligase_regulator"/>
</dbReference>
<evidence type="ECO:0000256" key="3">
    <source>
        <dbReference type="ARBA" id="ARBA00022555"/>
    </source>
</evidence>
<dbReference type="InterPro" id="IPR012340">
    <property type="entry name" value="NA-bd_OB-fold"/>
</dbReference>
<evidence type="ECO:0000256" key="5">
    <source>
        <dbReference type="ARBA" id="ARBA00022917"/>
    </source>
</evidence>
<dbReference type="AlphaFoldDB" id="A0A1B9IKC6"/>
<dbReference type="SUPFAM" id="SSF50249">
    <property type="entry name" value="Nucleic acid-binding proteins"/>
    <property type="match status" value="1"/>
</dbReference>
<name>A0A1B9IKC6_9TREE</name>
<dbReference type="OrthoDB" id="19141at2759"/>
<dbReference type="SUPFAM" id="SSF47616">
    <property type="entry name" value="GST C-terminal domain-like"/>
    <property type="match status" value="1"/>
</dbReference>
<keyword evidence="4 6" id="KW-0694">RNA-binding</keyword>
<dbReference type="GO" id="GO:0017102">
    <property type="term" value="C:methionyl glutamyl tRNA synthetase complex"/>
    <property type="evidence" value="ECO:0007669"/>
    <property type="project" value="TreeGrafter"/>
</dbReference>
<dbReference type="FunFam" id="2.40.50.140:FF:000047">
    <property type="entry name" value="tyrosine--tRNA ligase, cytoplasmic isoform X2"/>
    <property type="match status" value="1"/>
</dbReference>
<dbReference type="CDD" id="cd02799">
    <property type="entry name" value="tRNA_bind_EMAP-II_like"/>
    <property type="match status" value="1"/>
</dbReference>
<evidence type="ECO:0000313" key="10">
    <source>
        <dbReference type="Proteomes" id="UP000092583"/>
    </source>
</evidence>
<organism evidence="9 10">
    <name type="scientific">Kwoniella mangroviensis CBS 10435</name>
    <dbReference type="NCBI Taxonomy" id="1331196"/>
    <lineage>
        <taxon>Eukaryota</taxon>
        <taxon>Fungi</taxon>
        <taxon>Dikarya</taxon>
        <taxon>Basidiomycota</taxon>
        <taxon>Agaricomycotina</taxon>
        <taxon>Tremellomycetes</taxon>
        <taxon>Tremellales</taxon>
        <taxon>Cryptococcaceae</taxon>
        <taxon>Kwoniella</taxon>
    </lineage>
</organism>
<feature type="domain" description="TRNA-binding" evidence="8">
    <location>
        <begin position="195"/>
        <end position="301"/>
    </location>
</feature>
<dbReference type="GO" id="GO:0000049">
    <property type="term" value="F:tRNA binding"/>
    <property type="evidence" value="ECO:0007669"/>
    <property type="project" value="UniProtKB-UniRule"/>
</dbReference>
<evidence type="ECO:0000259" key="8">
    <source>
        <dbReference type="PROSITE" id="PS50886"/>
    </source>
</evidence>
<sequence>MSNVSEFVAAAEQADPSLTGSNEKEKAEIAKLAGETEGYVKDLSALNEKLTPLTYLYSNSPSSADVSLYAHLHPTLISAPTTQHPQQPSLLRYFLQIQSLESVQSAQKSLPNSFPSLEIDISSLPTPERKAPPPKVKKEKKPAAPAAGGVTETVTNAVSGASAAPQEGGKKKEKKEKKEKPAKAQPVKEEPTGPLPSMIDMRVGKVLDVKRHPDADSLYVESIDVGEPEPRTVCSGLVKYMTEDQIRGATIVVICNLKPVTMRGVKSYAMLLCASSKDGKDEGGIEFVYPPEGSQPGERIYFEGEKYENAKPETQLNPKKKVFETIQPGFTTLDTREAAWIDPETKTVHKIRTKDGVLTSKTLIGASLS</sequence>
<proteinExistence type="predicted"/>
<keyword evidence="9" id="KW-0436">Ligase</keyword>
<protein>
    <submittedName>
        <fullName evidence="9">Methionine-tRNA ligase, beta subunit</fullName>
    </submittedName>
</protein>
<dbReference type="InterPro" id="IPR036282">
    <property type="entry name" value="Glutathione-S-Trfase_C_sf"/>
</dbReference>
<dbReference type="EMBL" id="KV700091">
    <property type="protein sequence ID" value="OCF56119.1"/>
    <property type="molecule type" value="Genomic_DNA"/>
</dbReference>
<accession>A0A1B9IKC6</accession>
<evidence type="ECO:0000256" key="7">
    <source>
        <dbReference type="SAM" id="MobiDB-lite"/>
    </source>
</evidence>
<dbReference type="Proteomes" id="UP000092583">
    <property type="component" value="Unassembled WGS sequence"/>
</dbReference>
<dbReference type="PANTHER" id="PTHR11586:SF33">
    <property type="entry name" value="AMINOACYL TRNA SYNTHASE COMPLEX-INTERACTING MULTIFUNCTIONAL PROTEIN 1"/>
    <property type="match status" value="1"/>
</dbReference>
<dbReference type="PANTHER" id="PTHR11586">
    <property type="entry name" value="TRNA-AMINOACYLATION COFACTOR ARC1 FAMILY MEMBER"/>
    <property type="match status" value="1"/>
</dbReference>
<dbReference type="Gene3D" id="2.40.50.140">
    <property type="entry name" value="Nucleic acid-binding proteins"/>
    <property type="match status" value="1"/>
</dbReference>
<evidence type="ECO:0000256" key="2">
    <source>
        <dbReference type="ARBA" id="ARBA00022490"/>
    </source>
</evidence>
<feature type="region of interest" description="Disordered" evidence="7">
    <location>
        <begin position="117"/>
        <end position="198"/>
    </location>
</feature>
<reference evidence="9 10" key="1">
    <citation type="submission" date="2013-07" db="EMBL/GenBank/DDBJ databases">
        <title>The Genome Sequence of Kwoniella mangroviensis CBS10435.</title>
        <authorList>
            <consortium name="The Broad Institute Genome Sequencing Platform"/>
            <person name="Cuomo C."/>
            <person name="Litvintseva A."/>
            <person name="Chen Y."/>
            <person name="Heitman J."/>
            <person name="Sun S."/>
            <person name="Springer D."/>
            <person name="Dromer F."/>
            <person name="Young S.K."/>
            <person name="Zeng Q."/>
            <person name="Gargeya S."/>
            <person name="Fitzgerald M."/>
            <person name="Abouelleil A."/>
            <person name="Alvarado L."/>
            <person name="Berlin A.M."/>
            <person name="Chapman S.B."/>
            <person name="Dewar J."/>
            <person name="Goldberg J."/>
            <person name="Griggs A."/>
            <person name="Gujja S."/>
            <person name="Hansen M."/>
            <person name="Howarth C."/>
            <person name="Imamovic A."/>
            <person name="Larimer J."/>
            <person name="McCowan C."/>
            <person name="Murphy C."/>
            <person name="Pearson M."/>
            <person name="Priest M."/>
            <person name="Roberts A."/>
            <person name="Saif S."/>
            <person name="Shea T."/>
            <person name="Sykes S."/>
            <person name="Wortman J."/>
            <person name="Nusbaum C."/>
            <person name="Birren B."/>
        </authorList>
    </citation>
    <scope>NUCLEOTIDE SEQUENCE [LARGE SCALE GENOMIC DNA]</scope>
    <source>
        <strain evidence="9 10">CBS 10435</strain>
    </source>
</reference>